<feature type="region of interest" description="Disordered" evidence="1">
    <location>
        <begin position="23"/>
        <end position="307"/>
    </location>
</feature>
<name>A0A6J4SGC9_9ACTN</name>
<feature type="compositionally biased region" description="Basic residues" evidence="1">
    <location>
        <begin position="177"/>
        <end position="190"/>
    </location>
</feature>
<dbReference type="EMBL" id="CADCVQ010000074">
    <property type="protein sequence ID" value="CAA9498242.1"/>
    <property type="molecule type" value="Genomic_DNA"/>
</dbReference>
<feature type="compositionally biased region" description="Basic residues" evidence="1">
    <location>
        <begin position="28"/>
        <end position="57"/>
    </location>
</feature>
<feature type="compositionally biased region" description="Basic and acidic residues" evidence="1">
    <location>
        <begin position="282"/>
        <end position="307"/>
    </location>
</feature>
<gene>
    <name evidence="2" type="ORF">AVDCRST_MAG67-1684</name>
</gene>
<feature type="non-terminal residue" evidence="2">
    <location>
        <position position="1"/>
    </location>
</feature>
<organism evidence="2">
    <name type="scientific">uncultured Solirubrobacteraceae bacterium</name>
    <dbReference type="NCBI Taxonomy" id="1162706"/>
    <lineage>
        <taxon>Bacteria</taxon>
        <taxon>Bacillati</taxon>
        <taxon>Actinomycetota</taxon>
        <taxon>Thermoleophilia</taxon>
        <taxon>Solirubrobacterales</taxon>
        <taxon>Solirubrobacteraceae</taxon>
        <taxon>environmental samples</taxon>
    </lineage>
</organism>
<evidence type="ECO:0000256" key="1">
    <source>
        <dbReference type="SAM" id="MobiDB-lite"/>
    </source>
</evidence>
<reference evidence="2" key="1">
    <citation type="submission" date="2020-02" db="EMBL/GenBank/DDBJ databases">
        <authorList>
            <person name="Meier V. D."/>
        </authorList>
    </citation>
    <scope>NUCLEOTIDE SEQUENCE</scope>
    <source>
        <strain evidence="2">AVDCRST_MAG67</strain>
    </source>
</reference>
<feature type="compositionally biased region" description="Basic and acidic residues" evidence="1">
    <location>
        <begin position="94"/>
        <end position="117"/>
    </location>
</feature>
<feature type="compositionally biased region" description="Basic and acidic residues" evidence="1">
    <location>
        <begin position="163"/>
        <end position="176"/>
    </location>
</feature>
<proteinExistence type="predicted"/>
<feature type="compositionally biased region" description="Basic and acidic residues" evidence="1">
    <location>
        <begin position="191"/>
        <end position="207"/>
    </location>
</feature>
<feature type="compositionally biased region" description="Basic residues" evidence="1">
    <location>
        <begin position="245"/>
        <end position="257"/>
    </location>
</feature>
<feature type="compositionally biased region" description="Low complexity" evidence="1">
    <location>
        <begin position="229"/>
        <end position="244"/>
    </location>
</feature>
<accession>A0A6J4SGC9</accession>
<sequence length="307" mass="34293">EGRLLARLRLARLHPRAARFDGADRAAAGHRARRAGPRLLLRRRRDRRAQPRARRHAQRADVRAGAAGRGHGADDEHLLDLPGLAVGVPGTPGCERRLSRADQRDARRRGPDVREGPDEQELPLAARRGDRARRAARAGAPAADRPARRPLLRLLHRPASRSPGDRRRAPARDVPRAGHRGARRHGHRLRRDAQVLRLSDHHDEQGRFVEAGGAPPGRCHRRRRRLPRDAVPAVSSEPRPAAAARRAHRRPRPRHARPAPPPARRSCARAGTRSARPAAPHRQADGGDRLDDGGRGRDRQCDRRWRV</sequence>
<feature type="compositionally biased region" description="Basic residues" evidence="1">
    <location>
        <begin position="148"/>
        <end position="159"/>
    </location>
</feature>
<protein>
    <submittedName>
        <fullName evidence="2">Heterodisulfide reductase subunit B-like protein @ Putative succinate dehydrogenase subunit</fullName>
    </submittedName>
</protein>
<feature type="non-terminal residue" evidence="2">
    <location>
        <position position="307"/>
    </location>
</feature>
<evidence type="ECO:0000313" key="2">
    <source>
        <dbReference type="EMBL" id="CAA9498242.1"/>
    </source>
</evidence>
<dbReference type="AlphaFoldDB" id="A0A6J4SGC9"/>